<evidence type="ECO:0000313" key="3">
    <source>
        <dbReference type="Proteomes" id="UP000019484"/>
    </source>
</evidence>
<keyword evidence="3" id="KW-1185">Reference proteome</keyword>
<dbReference type="eggNOG" id="ENOG502RARJ">
    <property type="taxonomic scope" value="Eukaryota"/>
</dbReference>
<sequence length="446" mass="46857">MPPQLGPTSTVYGGIMTEYFYAVECHLCNVTNFDNNPAPQGPFTTRTTSSMLTVTRVECIPETSVTTRGVYDRQEESKKLSPRPKHYNTPNRRSGSQAVRRSDTNTVLEQMAVFMADITPSSQTLSGPALDSEEEIMSAMFAINVADSGLNVALACQQVQTTAARVQMLDSGLKPDLVQNLLCWIADHGYDFNTNRQEVYSTLQAALWGLGVAGGYTTNRTEICGNLGLFNTIGDYLGIHVAQYQSLVCSDLSSATPSLETQNATAATSSLSSNLTTSALLTAWPSNVTFWGSGSSWPGHNSTTWGPPVSFTGTIGTGVSATGNPQTNNVTFLTGTAAASGMATGPSQTNNTGPIGTGSGTAVITGSPQTYNVSLSNGTGAAPDSAADSLETNNATQPTGTDGASGVTTALLNQTFMTTCTPPTPTARLFFPAISTTNSHYLFKGY</sequence>
<feature type="compositionally biased region" description="Polar residues" evidence="1">
    <location>
        <begin position="390"/>
        <end position="404"/>
    </location>
</feature>
<dbReference type="Proteomes" id="UP000019484">
    <property type="component" value="Unassembled WGS sequence"/>
</dbReference>
<gene>
    <name evidence="2" type="ORF">A1O1_05272</name>
</gene>
<reference evidence="2 3" key="1">
    <citation type="submission" date="2013-03" db="EMBL/GenBank/DDBJ databases">
        <title>The Genome Sequence of Capronia coronata CBS 617.96.</title>
        <authorList>
            <consortium name="The Broad Institute Genomics Platform"/>
            <person name="Cuomo C."/>
            <person name="de Hoog S."/>
            <person name="Gorbushina A."/>
            <person name="Walker B."/>
            <person name="Young S.K."/>
            <person name="Zeng Q."/>
            <person name="Gargeya S."/>
            <person name="Fitzgerald M."/>
            <person name="Haas B."/>
            <person name="Abouelleil A."/>
            <person name="Allen A.W."/>
            <person name="Alvarado L."/>
            <person name="Arachchi H.M."/>
            <person name="Berlin A.M."/>
            <person name="Chapman S.B."/>
            <person name="Gainer-Dewar J."/>
            <person name="Goldberg J."/>
            <person name="Griggs A."/>
            <person name="Gujja S."/>
            <person name="Hansen M."/>
            <person name="Howarth C."/>
            <person name="Imamovic A."/>
            <person name="Ireland A."/>
            <person name="Larimer J."/>
            <person name="McCowan C."/>
            <person name="Murphy C."/>
            <person name="Pearson M."/>
            <person name="Poon T.W."/>
            <person name="Priest M."/>
            <person name="Roberts A."/>
            <person name="Saif S."/>
            <person name="Shea T."/>
            <person name="Sisk P."/>
            <person name="Sykes S."/>
            <person name="Wortman J."/>
            <person name="Nusbaum C."/>
            <person name="Birren B."/>
        </authorList>
    </citation>
    <scope>NUCLEOTIDE SEQUENCE [LARGE SCALE GENOMIC DNA]</scope>
    <source>
        <strain evidence="2 3">CBS 617.96</strain>
    </source>
</reference>
<protein>
    <submittedName>
        <fullName evidence="2">Uncharacterized protein</fullName>
    </submittedName>
</protein>
<organism evidence="2 3">
    <name type="scientific">Capronia coronata CBS 617.96</name>
    <dbReference type="NCBI Taxonomy" id="1182541"/>
    <lineage>
        <taxon>Eukaryota</taxon>
        <taxon>Fungi</taxon>
        <taxon>Dikarya</taxon>
        <taxon>Ascomycota</taxon>
        <taxon>Pezizomycotina</taxon>
        <taxon>Eurotiomycetes</taxon>
        <taxon>Chaetothyriomycetidae</taxon>
        <taxon>Chaetothyriales</taxon>
        <taxon>Herpotrichiellaceae</taxon>
        <taxon>Capronia</taxon>
    </lineage>
</organism>
<dbReference type="RefSeq" id="XP_007724348.1">
    <property type="nucleotide sequence ID" value="XM_007726158.1"/>
</dbReference>
<feature type="compositionally biased region" description="Polar residues" evidence="1">
    <location>
        <begin position="88"/>
        <end position="102"/>
    </location>
</feature>
<dbReference type="AlphaFoldDB" id="W9Y6A2"/>
<dbReference type="EMBL" id="AMWN01000004">
    <property type="protein sequence ID" value="EXJ88342.1"/>
    <property type="molecule type" value="Genomic_DNA"/>
</dbReference>
<dbReference type="GeneID" id="19160147"/>
<comment type="caution">
    <text evidence="2">The sequence shown here is derived from an EMBL/GenBank/DDBJ whole genome shotgun (WGS) entry which is preliminary data.</text>
</comment>
<feature type="region of interest" description="Disordered" evidence="1">
    <location>
        <begin position="67"/>
        <end position="102"/>
    </location>
</feature>
<evidence type="ECO:0000313" key="2">
    <source>
        <dbReference type="EMBL" id="EXJ88342.1"/>
    </source>
</evidence>
<proteinExistence type="predicted"/>
<accession>W9Y6A2</accession>
<name>W9Y6A2_9EURO</name>
<dbReference type="HOGENOM" id="CLU_043050_0_0_1"/>
<feature type="region of interest" description="Disordered" evidence="1">
    <location>
        <begin position="374"/>
        <end position="404"/>
    </location>
</feature>
<feature type="compositionally biased region" description="Basic and acidic residues" evidence="1">
    <location>
        <begin position="70"/>
        <end position="79"/>
    </location>
</feature>
<evidence type="ECO:0000256" key="1">
    <source>
        <dbReference type="SAM" id="MobiDB-lite"/>
    </source>
</evidence>
<dbReference type="OrthoDB" id="4116414at2759"/>